<keyword evidence="2" id="KW-0732">Signal</keyword>
<evidence type="ECO:0000313" key="4">
    <source>
        <dbReference type="EMBL" id="KAK6948981.1"/>
    </source>
</evidence>
<feature type="chain" id="PRO_5043825403" description="Ecp2 effector protein-like domain-containing protein" evidence="2">
    <location>
        <begin position="19"/>
        <end position="267"/>
    </location>
</feature>
<evidence type="ECO:0000313" key="5">
    <source>
        <dbReference type="Proteomes" id="UP001369815"/>
    </source>
</evidence>
<proteinExistence type="predicted"/>
<name>A0AAX6M9V8_9PEZI</name>
<feature type="domain" description="Ecp2 effector protein-like" evidence="3">
    <location>
        <begin position="103"/>
        <end position="207"/>
    </location>
</feature>
<dbReference type="Proteomes" id="UP001369815">
    <property type="component" value="Unassembled WGS sequence"/>
</dbReference>
<dbReference type="AlphaFoldDB" id="A0AAX6M9V8"/>
<feature type="region of interest" description="Disordered" evidence="1">
    <location>
        <begin position="209"/>
        <end position="236"/>
    </location>
</feature>
<gene>
    <name evidence="4" type="ORF">Daesc_009053</name>
</gene>
<feature type="compositionally biased region" description="Acidic residues" evidence="1">
    <location>
        <begin position="209"/>
        <end position="220"/>
    </location>
</feature>
<evidence type="ECO:0000259" key="3">
    <source>
        <dbReference type="Pfam" id="PF14856"/>
    </source>
</evidence>
<sequence>MKSIIALLPLCLWPMANGTPIPPRNSTDLIHKLPHFERTVESVTYPRANAENIQALTRKARAGLIGSTLAARNVTSLDHNVLGSHLFARVESSSLKSNCKLNTSTYVDTTRLTSPLAADCSALVEQLLHDYPNNGTCVSFGFAPNSSNNTANSKTTTNLLASSGSCGFSVTVDTAALSSTSVGVGDVVSVIKEAVRRFTIDYAVAKEAEEDDKCDNDDKENSEGVANGTVGPPNSTANARISGAGAFECGGNGTSPGTFVNWAVAHT</sequence>
<keyword evidence="5" id="KW-1185">Reference proteome</keyword>
<comment type="caution">
    <text evidence="4">The sequence shown here is derived from an EMBL/GenBank/DDBJ whole genome shotgun (WGS) entry which is preliminary data.</text>
</comment>
<dbReference type="InterPro" id="IPR029226">
    <property type="entry name" value="Ecp2-like"/>
</dbReference>
<organism evidence="4 5">
    <name type="scientific">Daldinia eschscholtzii</name>
    <dbReference type="NCBI Taxonomy" id="292717"/>
    <lineage>
        <taxon>Eukaryota</taxon>
        <taxon>Fungi</taxon>
        <taxon>Dikarya</taxon>
        <taxon>Ascomycota</taxon>
        <taxon>Pezizomycotina</taxon>
        <taxon>Sordariomycetes</taxon>
        <taxon>Xylariomycetidae</taxon>
        <taxon>Xylariales</taxon>
        <taxon>Hypoxylaceae</taxon>
        <taxon>Daldinia</taxon>
    </lineage>
</organism>
<dbReference type="Pfam" id="PF14856">
    <property type="entry name" value="Hce2"/>
    <property type="match status" value="1"/>
</dbReference>
<evidence type="ECO:0000256" key="1">
    <source>
        <dbReference type="SAM" id="MobiDB-lite"/>
    </source>
</evidence>
<dbReference type="EMBL" id="JBANMG010000009">
    <property type="protein sequence ID" value="KAK6948981.1"/>
    <property type="molecule type" value="Genomic_DNA"/>
</dbReference>
<accession>A0AAX6M9V8</accession>
<protein>
    <recommendedName>
        <fullName evidence="3">Ecp2 effector protein-like domain-containing protein</fullName>
    </recommendedName>
</protein>
<evidence type="ECO:0000256" key="2">
    <source>
        <dbReference type="SAM" id="SignalP"/>
    </source>
</evidence>
<reference evidence="4 5" key="1">
    <citation type="journal article" date="2024" name="Front Chem Biol">
        <title>Unveiling the potential of Daldinia eschscholtzii MFLUCC 19-0629 through bioactivity and bioinformatics studies for enhanced sustainable agriculture production.</title>
        <authorList>
            <person name="Brooks S."/>
            <person name="Weaver J.A."/>
            <person name="Klomchit A."/>
            <person name="Alharthi S.A."/>
            <person name="Onlamun T."/>
            <person name="Nurani R."/>
            <person name="Vong T.K."/>
            <person name="Alberti F."/>
            <person name="Greco C."/>
        </authorList>
    </citation>
    <scope>NUCLEOTIDE SEQUENCE [LARGE SCALE GENOMIC DNA]</scope>
    <source>
        <strain evidence="4">MFLUCC 19-0629</strain>
    </source>
</reference>
<feature type="signal peptide" evidence="2">
    <location>
        <begin position="1"/>
        <end position="18"/>
    </location>
</feature>